<dbReference type="InterPro" id="IPR036397">
    <property type="entry name" value="RNaseH_sf"/>
</dbReference>
<dbReference type="CDD" id="cd06222">
    <property type="entry name" value="RNase_H_like"/>
    <property type="match status" value="1"/>
</dbReference>
<accession>A0A2P6S9Q1</accession>
<dbReference type="InterPro" id="IPR002156">
    <property type="entry name" value="RNaseH_domain"/>
</dbReference>
<dbReference type="OMA" id="WEWIPRE"/>
<dbReference type="GO" id="GO:0004523">
    <property type="term" value="F:RNA-DNA hybrid ribonuclease activity"/>
    <property type="evidence" value="ECO:0007669"/>
    <property type="project" value="InterPro"/>
</dbReference>
<dbReference type="Proteomes" id="UP000238479">
    <property type="component" value="Chromosome 1"/>
</dbReference>
<dbReference type="InterPro" id="IPR052929">
    <property type="entry name" value="RNase_H-like_EbsB-rel"/>
</dbReference>
<organism evidence="2 3">
    <name type="scientific">Rosa chinensis</name>
    <name type="common">China rose</name>
    <dbReference type="NCBI Taxonomy" id="74649"/>
    <lineage>
        <taxon>Eukaryota</taxon>
        <taxon>Viridiplantae</taxon>
        <taxon>Streptophyta</taxon>
        <taxon>Embryophyta</taxon>
        <taxon>Tracheophyta</taxon>
        <taxon>Spermatophyta</taxon>
        <taxon>Magnoliopsida</taxon>
        <taxon>eudicotyledons</taxon>
        <taxon>Gunneridae</taxon>
        <taxon>Pentapetalae</taxon>
        <taxon>rosids</taxon>
        <taxon>fabids</taxon>
        <taxon>Rosales</taxon>
        <taxon>Rosaceae</taxon>
        <taxon>Rosoideae</taxon>
        <taxon>Rosoideae incertae sedis</taxon>
        <taxon>Rosa</taxon>
    </lineage>
</organism>
<protein>
    <submittedName>
        <fullName evidence="2">Putative ribonuclease H-like domain-containing protein</fullName>
    </submittedName>
</protein>
<comment type="caution">
    <text evidence="2">The sequence shown here is derived from an EMBL/GenBank/DDBJ whole genome shotgun (WGS) entry which is preliminary data.</text>
</comment>
<evidence type="ECO:0000259" key="1">
    <source>
        <dbReference type="Pfam" id="PF13456"/>
    </source>
</evidence>
<dbReference type="Gramene" id="PRQ55423">
    <property type="protein sequence ID" value="PRQ55423"/>
    <property type="gene ID" value="RchiOBHm_Chr1g0324391"/>
</dbReference>
<dbReference type="InterPro" id="IPR012337">
    <property type="entry name" value="RNaseH-like_sf"/>
</dbReference>
<keyword evidence="3" id="KW-1185">Reference proteome</keyword>
<dbReference type="AlphaFoldDB" id="A0A2P6S9Q1"/>
<evidence type="ECO:0000313" key="2">
    <source>
        <dbReference type="EMBL" id="PRQ55423.1"/>
    </source>
</evidence>
<dbReference type="PANTHER" id="PTHR47074:SF73">
    <property type="entry name" value="OS04G0448401 PROTEIN"/>
    <property type="match status" value="1"/>
</dbReference>
<dbReference type="Gene3D" id="3.30.420.10">
    <property type="entry name" value="Ribonuclease H-like superfamily/Ribonuclease H"/>
    <property type="match status" value="1"/>
</dbReference>
<feature type="domain" description="RNase H type-1" evidence="1">
    <location>
        <begin position="1"/>
        <end position="80"/>
    </location>
</feature>
<sequence length="117" mass="13486">MAEARAVLLGMNRALELNLKNVRIQSDSLALITDLNSKGKCKNWRTSQIIEEIRWRKNYFDKVYWEWIPREANCVAHEAALLGYRTMGLCRWAETPPPSLTLVLRNDGLPCPHFEAS</sequence>
<dbReference type="PANTHER" id="PTHR47074">
    <property type="entry name" value="BNAC02G40300D PROTEIN"/>
    <property type="match status" value="1"/>
</dbReference>
<reference evidence="2 3" key="1">
    <citation type="journal article" date="2018" name="Nat. Genet.">
        <title>The Rosa genome provides new insights in the design of modern roses.</title>
        <authorList>
            <person name="Bendahmane M."/>
        </authorList>
    </citation>
    <scope>NUCLEOTIDE SEQUENCE [LARGE SCALE GENOMIC DNA]</scope>
    <source>
        <strain evidence="3">cv. Old Blush</strain>
    </source>
</reference>
<name>A0A2P6S9Q1_ROSCH</name>
<proteinExistence type="predicted"/>
<dbReference type="GO" id="GO:0003676">
    <property type="term" value="F:nucleic acid binding"/>
    <property type="evidence" value="ECO:0007669"/>
    <property type="project" value="InterPro"/>
</dbReference>
<dbReference type="Pfam" id="PF13456">
    <property type="entry name" value="RVT_3"/>
    <property type="match status" value="1"/>
</dbReference>
<dbReference type="SUPFAM" id="SSF53098">
    <property type="entry name" value="Ribonuclease H-like"/>
    <property type="match status" value="1"/>
</dbReference>
<gene>
    <name evidence="2" type="ORF">RchiOBHm_Chr1g0324391</name>
</gene>
<dbReference type="EMBL" id="PDCK01000039">
    <property type="protein sequence ID" value="PRQ55423.1"/>
    <property type="molecule type" value="Genomic_DNA"/>
</dbReference>
<evidence type="ECO:0000313" key="3">
    <source>
        <dbReference type="Proteomes" id="UP000238479"/>
    </source>
</evidence>
<dbReference type="InterPro" id="IPR044730">
    <property type="entry name" value="RNase_H-like_dom_plant"/>
</dbReference>